<evidence type="ECO:0000256" key="4">
    <source>
        <dbReference type="ARBA" id="ARBA00023797"/>
    </source>
</evidence>
<dbReference type="Gene3D" id="3.40.50.360">
    <property type="match status" value="1"/>
</dbReference>
<organism evidence="9 10">
    <name type="scientific">Cupriavidus malaysiensis</name>
    <dbReference type="NCBI Taxonomy" id="367825"/>
    <lineage>
        <taxon>Bacteria</taxon>
        <taxon>Pseudomonadati</taxon>
        <taxon>Pseudomonadota</taxon>
        <taxon>Betaproteobacteria</taxon>
        <taxon>Burkholderiales</taxon>
        <taxon>Burkholderiaceae</taxon>
        <taxon>Cupriavidus</taxon>
    </lineage>
</organism>
<dbReference type="CDD" id="cd06200">
    <property type="entry name" value="SiR_like1"/>
    <property type="match status" value="1"/>
</dbReference>
<accession>A0A1D9IEJ4</accession>
<name>A0A1D9IEJ4_9BURK</name>
<protein>
    <recommendedName>
        <fullName evidence="4">NADPH--hemoprotein reductase</fullName>
        <ecNumber evidence="4">1.6.2.4</ecNumber>
    </recommendedName>
</protein>
<evidence type="ECO:0000259" key="7">
    <source>
        <dbReference type="PROSITE" id="PS50902"/>
    </source>
</evidence>
<evidence type="ECO:0000256" key="6">
    <source>
        <dbReference type="SAM" id="SignalP"/>
    </source>
</evidence>
<feature type="transmembrane region" description="Helical" evidence="5">
    <location>
        <begin position="33"/>
        <end position="53"/>
    </location>
</feature>
<dbReference type="InterPro" id="IPR039261">
    <property type="entry name" value="FNR_nucleotide-bd"/>
</dbReference>
<feature type="signal peptide" evidence="6">
    <location>
        <begin position="1"/>
        <end position="23"/>
    </location>
</feature>
<dbReference type="RefSeq" id="WP_071017971.1">
    <property type="nucleotide sequence ID" value="NZ_CP017755.1"/>
</dbReference>
<evidence type="ECO:0000256" key="1">
    <source>
        <dbReference type="ARBA" id="ARBA00022630"/>
    </source>
</evidence>
<dbReference type="SUPFAM" id="SSF52218">
    <property type="entry name" value="Flavoproteins"/>
    <property type="match status" value="1"/>
</dbReference>
<dbReference type="EC" id="1.6.2.4" evidence="4"/>
<dbReference type="Gene3D" id="3.40.50.80">
    <property type="entry name" value="Nucleotide-binding domain of ferredoxin-NADP reductase (FNR) module"/>
    <property type="match status" value="1"/>
</dbReference>
<keyword evidence="1" id="KW-0285">Flavoprotein</keyword>
<keyword evidence="5" id="KW-0472">Membrane</keyword>
<dbReference type="InterPro" id="IPR001433">
    <property type="entry name" value="OxRdtase_FAD/NAD-bd"/>
</dbReference>
<proteinExistence type="predicted"/>
<keyword evidence="3" id="KW-0249">Electron transport</keyword>
<dbReference type="InterPro" id="IPR017927">
    <property type="entry name" value="FAD-bd_FR_type"/>
</dbReference>
<dbReference type="SUPFAM" id="SSF52343">
    <property type="entry name" value="Ferredoxin reductase-like, C-terminal NADP-linked domain"/>
    <property type="match status" value="1"/>
</dbReference>
<dbReference type="EMBL" id="CP017755">
    <property type="protein sequence ID" value="AOZ10478.1"/>
    <property type="molecule type" value="Genomic_DNA"/>
</dbReference>
<evidence type="ECO:0000256" key="3">
    <source>
        <dbReference type="ARBA" id="ARBA00022982"/>
    </source>
</evidence>
<dbReference type="PANTHER" id="PTHR19384:SF17">
    <property type="entry name" value="NADPH--CYTOCHROME P450 REDUCTASE"/>
    <property type="match status" value="1"/>
</dbReference>
<feature type="chain" id="PRO_5045037751" description="NADPH--hemoprotein reductase" evidence="6">
    <location>
        <begin position="24"/>
        <end position="542"/>
    </location>
</feature>
<dbReference type="PRINTS" id="PR00369">
    <property type="entry name" value="FLAVODOXIN"/>
</dbReference>
<dbReference type="PROSITE" id="PS50902">
    <property type="entry name" value="FLAVODOXIN_LIKE"/>
    <property type="match status" value="1"/>
</dbReference>
<evidence type="ECO:0000259" key="8">
    <source>
        <dbReference type="PROSITE" id="PS51384"/>
    </source>
</evidence>
<dbReference type="Pfam" id="PF00258">
    <property type="entry name" value="Flavodoxin_1"/>
    <property type="match status" value="1"/>
</dbReference>
<dbReference type="Proteomes" id="UP000177515">
    <property type="component" value="Chromosome 2"/>
</dbReference>
<keyword evidence="10" id="KW-1185">Reference proteome</keyword>
<dbReference type="PRINTS" id="PR00371">
    <property type="entry name" value="FPNCR"/>
</dbReference>
<keyword evidence="5" id="KW-1133">Transmembrane helix</keyword>
<dbReference type="InterPro" id="IPR017938">
    <property type="entry name" value="Riboflavin_synthase-like_b-brl"/>
</dbReference>
<evidence type="ECO:0000256" key="5">
    <source>
        <dbReference type="SAM" id="Phobius"/>
    </source>
</evidence>
<gene>
    <name evidence="9" type="ORF">BKK80_33450</name>
</gene>
<keyword evidence="6" id="KW-0732">Signal</keyword>
<dbReference type="InterPro" id="IPR001094">
    <property type="entry name" value="Flavdoxin-like"/>
</dbReference>
<feature type="domain" description="FAD-binding FR-type" evidence="8">
    <location>
        <begin position="226"/>
        <end position="403"/>
    </location>
</feature>
<dbReference type="PROSITE" id="PS51384">
    <property type="entry name" value="FAD_FR"/>
    <property type="match status" value="1"/>
</dbReference>
<evidence type="ECO:0000313" key="10">
    <source>
        <dbReference type="Proteomes" id="UP000177515"/>
    </source>
</evidence>
<feature type="domain" description="Flavodoxin-like" evidence="7">
    <location>
        <begin position="73"/>
        <end position="212"/>
    </location>
</feature>
<dbReference type="InterPro" id="IPR001709">
    <property type="entry name" value="Flavoprot_Pyr_Nucl_cyt_Rdtase"/>
</dbReference>
<dbReference type="SUPFAM" id="SSF63380">
    <property type="entry name" value="Riboflavin synthase domain-like"/>
    <property type="match status" value="1"/>
</dbReference>
<dbReference type="InterPro" id="IPR008254">
    <property type="entry name" value="Flavodoxin/NO_synth"/>
</dbReference>
<keyword evidence="5" id="KW-0812">Transmembrane</keyword>
<dbReference type="PANTHER" id="PTHR19384">
    <property type="entry name" value="NITRIC OXIDE SYNTHASE-RELATED"/>
    <property type="match status" value="1"/>
</dbReference>
<evidence type="ECO:0000313" key="9">
    <source>
        <dbReference type="EMBL" id="AOZ10478.1"/>
    </source>
</evidence>
<keyword evidence="3" id="KW-0813">Transport</keyword>
<dbReference type="Pfam" id="PF00175">
    <property type="entry name" value="NAD_binding_1"/>
    <property type="match status" value="1"/>
</dbReference>
<dbReference type="InterPro" id="IPR029039">
    <property type="entry name" value="Flavoprotein-like_sf"/>
</dbReference>
<sequence>MRFPVLAPAAWSAAAMSAGVALAGLAQSRGVAAAGVVLAYAGFCGVIAARHLARRQARAAARGGADGEGTVPTLVAYASQTGFAEQIAEQTAQALRGAGQPVRLLSFADLDGAGLAACRQALFVVSTTGEGDAPDSASGFMRRFLSGAGAAGLAPLRYGILALGDSSYARFCGFGRTLEAWLHKQQAQPLFDMVEVDNGDAGALRHWQNHLSALGGGAEIADWERPRYARWRLAERRLLNPGSPGEPVFHLALVPEAPEVPGTPGALAWQAGDIAEIGPCRAPGEVDALLARLGLEAATPVRCDGEDTVLAAALATRLPLPEAAFDTMRGLPPQQLVDTLPALPHREYSIASLPADGRLELLVRQTRHADGRLGLASGWLTEHAPADARIALRVRSNRAFHPVAHEVPLLLVGNGTGLAGLRAHLKARAAAGSRRNWLLFGERTAAHDSLYADELAAWQADGTLERLDRVFSRDGGPLRYVQDALRANAADVRAWIEAGAAIYVCGSLQGMAAGVHAALAEALGDYTLTRLGETGRYRRDVY</sequence>
<dbReference type="Gene3D" id="2.40.30.10">
    <property type="entry name" value="Translation factors"/>
    <property type="match status" value="1"/>
</dbReference>
<keyword evidence="2" id="KW-0288">FMN</keyword>
<evidence type="ECO:0000256" key="2">
    <source>
        <dbReference type="ARBA" id="ARBA00022643"/>
    </source>
</evidence>
<reference evidence="9 10" key="1">
    <citation type="submission" date="2016-10" db="EMBL/GenBank/DDBJ databases">
        <title>Complete genome sequences of three Cupriavidus strains isolated from various Malaysian environments.</title>
        <authorList>
            <person name="Abdullah A.A.-A."/>
            <person name="Shafie N.A.H."/>
            <person name="Lau N.S."/>
        </authorList>
    </citation>
    <scope>NUCLEOTIDE SEQUENCE [LARGE SCALE GENOMIC DNA]</scope>
    <source>
        <strain evidence="9 10">USMAA1020</strain>
    </source>
</reference>